<accession>A0AA91FC48</accession>
<dbReference type="InterPro" id="IPR036709">
    <property type="entry name" value="Autotransporte_beta_dom_sf"/>
</dbReference>
<dbReference type="NCBIfam" id="TIGR01414">
    <property type="entry name" value="autotrans_barl"/>
    <property type="match status" value="1"/>
</dbReference>
<dbReference type="SMART" id="SM00869">
    <property type="entry name" value="Autotransporter"/>
    <property type="match status" value="1"/>
</dbReference>
<dbReference type="EMBL" id="LYTK01000001">
    <property type="protein sequence ID" value="OBQ71665.1"/>
    <property type="molecule type" value="Genomic_DNA"/>
</dbReference>
<reference evidence="2 3" key="1">
    <citation type="submission" date="2016-05" db="EMBL/GenBank/DDBJ databases">
        <authorList>
            <person name="Ramsay J.P."/>
        </authorList>
    </citation>
    <scope>NUCLEOTIDE SEQUENCE [LARGE SCALE GENOMIC DNA]</scope>
    <source>
        <strain evidence="2 3">NZP2042</strain>
    </source>
</reference>
<dbReference type="PROSITE" id="PS51208">
    <property type="entry name" value="AUTOTRANSPORTER"/>
    <property type="match status" value="1"/>
</dbReference>
<organism evidence="2 3">
    <name type="scientific">Rhizobium loti</name>
    <name type="common">Mesorhizobium loti</name>
    <dbReference type="NCBI Taxonomy" id="381"/>
    <lineage>
        <taxon>Bacteria</taxon>
        <taxon>Pseudomonadati</taxon>
        <taxon>Pseudomonadota</taxon>
        <taxon>Alphaproteobacteria</taxon>
        <taxon>Hyphomicrobiales</taxon>
        <taxon>Phyllobacteriaceae</taxon>
        <taxon>Mesorhizobium</taxon>
    </lineage>
</organism>
<dbReference type="Gene3D" id="2.40.128.130">
    <property type="entry name" value="Autotransporter beta-domain"/>
    <property type="match status" value="1"/>
</dbReference>
<dbReference type="InterPro" id="IPR005546">
    <property type="entry name" value="Autotransporte_beta"/>
</dbReference>
<sequence length="661" mass="70352">MVDVVRVEPSITNTNRNASEMSSKMIDHASKAALKGTACLPKTIASCIVLSSALAMTSVPAFAVEPWIMVEKTTFTGDAISAKQQGVTTDGTNWYFSGTNILERTDRNYNPSLTVSPAIPDVLKLPSQYSDIGLNHIGDIDYADGLLYISLDSSQRDPVTGGKYENPVFAVYRASDLSFTGQAFSLNPPHGIHDIASWVAVDAKNGLGYGMAYENATEIAVYNLSDWSFKEYIPLTHTIDQAQGGKLLDGWMYFSTDNDQKIIYRANLKTGEVENLGSLNIGREQEVEGLSFNQTKDGWSMYILNREALESDPTVEAVGFYRYLRPYGNALSGEIHTDISGALVEDSRFARDAASSRIRSAFDAVSAPVLTTASIDAGGVHAAPANADGIVIWSQALAMTGDTNGSGDAAAFGRNTTGFIGGADAPVGSWRLGVLGGYSHSRFDVTDRASSGSSDNYNLGVYAGTQLGQFGFRAGAIYGWHDIETRRSVVFPAFSEQVSADYNATTAQAFSELAYRFDIGHNAFEPFANLAYVHLNTDGFAETGGATSALTAQKATTENTFSTFGVRASTQFDTGVTGAALHGMLGWQHAYGNVGPTSDLAFNTGASFTISGVPIARDALAVEAGFDVLLSSNAKLGASYSGQIAKGAQGHAVKVSFDLKL</sequence>
<evidence type="ECO:0000313" key="2">
    <source>
        <dbReference type="EMBL" id="OBQ71665.1"/>
    </source>
</evidence>
<proteinExistence type="predicted"/>
<dbReference type="InterPro" id="IPR006315">
    <property type="entry name" value="OM_autotransptr_brl_dom"/>
</dbReference>
<comment type="caution">
    <text evidence="2">The sequence shown here is derived from an EMBL/GenBank/DDBJ whole genome shotgun (WGS) entry which is preliminary data.</text>
</comment>
<dbReference type="SUPFAM" id="SSF63825">
    <property type="entry name" value="YWTD domain"/>
    <property type="match status" value="1"/>
</dbReference>
<dbReference type="Pfam" id="PF03797">
    <property type="entry name" value="Autotransporter"/>
    <property type="match status" value="1"/>
</dbReference>
<name>A0AA91FC48_RHILI</name>
<gene>
    <name evidence="2" type="ORF">A8145_02010</name>
</gene>
<evidence type="ECO:0000259" key="1">
    <source>
        <dbReference type="PROSITE" id="PS51208"/>
    </source>
</evidence>
<evidence type="ECO:0000313" key="3">
    <source>
        <dbReference type="Proteomes" id="UP000093737"/>
    </source>
</evidence>
<dbReference type="GO" id="GO:0019867">
    <property type="term" value="C:outer membrane"/>
    <property type="evidence" value="ECO:0007669"/>
    <property type="project" value="InterPro"/>
</dbReference>
<dbReference type="Proteomes" id="UP000093737">
    <property type="component" value="Unassembled WGS sequence"/>
</dbReference>
<dbReference type="SUPFAM" id="SSF103515">
    <property type="entry name" value="Autotransporter"/>
    <property type="match status" value="1"/>
</dbReference>
<dbReference type="AlphaFoldDB" id="A0AA91FC48"/>
<feature type="domain" description="Autotransporter" evidence="1">
    <location>
        <begin position="385"/>
        <end position="661"/>
    </location>
</feature>
<protein>
    <recommendedName>
        <fullName evidence="1">Autotransporter domain-containing protein</fullName>
    </recommendedName>
</protein>